<evidence type="ECO:0000313" key="9">
    <source>
        <dbReference type="Proteomes" id="UP001516023"/>
    </source>
</evidence>
<dbReference type="Proteomes" id="UP001516023">
    <property type="component" value="Unassembled WGS sequence"/>
</dbReference>
<feature type="transmembrane region" description="Helical" evidence="7">
    <location>
        <begin position="366"/>
        <end position="385"/>
    </location>
</feature>
<evidence type="ECO:0000256" key="7">
    <source>
        <dbReference type="SAM" id="Phobius"/>
    </source>
</evidence>
<dbReference type="PANTHER" id="PTHR10778">
    <property type="entry name" value="SOLUTE CARRIER FAMILY 35 MEMBER B"/>
    <property type="match status" value="1"/>
</dbReference>
<gene>
    <name evidence="8" type="ORF">HJC23_011462</name>
</gene>
<name>A0ABD3NT75_9STRA</name>
<dbReference type="InterPro" id="IPR013657">
    <property type="entry name" value="SCL35B1-4/HUT1"/>
</dbReference>
<keyword evidence="3 7" id="KW-0812">Transmembrane</keyword>
<feature type="transmembrane region" description="Helical" evidence="7">
    <location>
        <begin position="536"/>
        <end position="554"/>
    </location>
</feature>
<keyword evidence="5 7" id="KW-0472">Membrane</keyword>
<dbReference type="GO" id="GO:0016020">
    <property type="term" value="C:membrane"/>
    <property type="evidence" value="ECO:0007669"/>
    <property type="project" value="UniProtKB-SubCell"/>
</dbReference>
<feature type="transmembrane region" description="Helical" evidence="7">
    <location>
        <begin position="498"/>
        <end position="515"/>
    </location>
</feature>
<feature type="transmembrane region" description="Helical" evidence="7">
    <location>
        <begin position="449"/>
        <end position="466"/>
    </location>
</feature>
<evidence type="ECO:0000256" key="2">
    <source>
        <dbReference type="ARBA" id="ARBA00022448"/>
    </source>
</evidence>
<keyword evidence="9" id="KW-1185">Reference proteome</keyword>
<evidence type="ECO:0000256" key="4">
    <source>
        <dbReference type="ARBA" id="ARBA00022989"/>
    </source>
</evidence>
<sequence length="701" mass="77015">MGPLHTSITIIIRPSPTTRRPTQWHGDPHHCLPSTTKTPTIPAFPSLSSTHLVRAAAVSLRPHQRTTTSNDAKTDDALRHTIPGPPVSSGIPAVTGGIHTFQTEDNLRHRHVLHHPTNAPLADIASTPPNRYSLMSVSLDDADMAAGAGGVSLSEPRHRSLSQPWTVSTPRSHPVAAGGSLERLPRPNSDNVRRRKRLMRGSVSEDNAAFFLERIAMETKEALPRPPSLQTMDRGLHHGVTGSETDFLSLSYRPSVTDECESMSSSSEGDMLTNVRRSTTYPPYGLPTIDGSPVYQRRVVSVDTTAVHMNDVVREGTSTFVVFGWDMTNFSRRSQFLISAGGTFCFSLMYGYLQELISVELCHRKLGLFLAAAQFLVYAVLAYFFRNLDKPRSSVVSARHVVQKHNSYGDRSLSMTVPLELYVGLSILRAIDLGMTNLAMQYVNYPAKTLMKSTRIVFTMLFGVLVTKKRYGLADYAIVGLMVAGLGIFMHADMHSSAVFQPWGVIMLTISLLCDGAISNVSESIMNRYEVGQDEFIFRLYSVALFFVSIAAAFKGDLRSGLSYLTQPGTLKEIDEGLDPTWSISAKLFTLVLFSTTGYLSSSCSAAITKSFGALTMSITSTARKAATIFLSFALFPNECTLEHIAGIILFIGSLVGKSMRASRHRGHHHRHHHNGDNTRKEVYCADNIVGSPRIAVQLQL</sequence>
<dbReference type="EMBL" id="JABMIG020000408">
    <property type="protein sequence ID" value="KAL3779023.1"/>
    <property type="molecule type" value="Genomic_DNA"/>
</dbReference>
<evidence type="ECO:0000256" key="3">
    <source>
        <dbReference type="ARBA" id="ARBA00022692"/>
    </source>
</evidence>
<comment type="caution">
    <text evidence="8">The sequence shown here is derived from an EMBL/GenBank/DDBJ whole genome shotgun (WGS) entry which is preliminary data.</text>
</comment>
<comment type="subcellular location">
    <subcellularLocation>
        <location evidence="1">Membrane</location>
        <topology evidence="1">Multi-pass membrane protein</topology>
    </subcellularLocation>
</comment>
<keyword evidence="2" id="KW-0813">Transport</keyword>
<protein>
    <recommendedName>
        <fullName evidence="10">Sugar phosphate transporter domain-containing protein</fullName>
    </recommendedName>
</protein>
<feature type="transmembrane region" description="Helical" evidence="7">
    <location>
        <begin position="336"/>
        <end position="354"/>
    </location>
</feature>
<reference evidence="8 9" key="1">
    <citation type="journal article" date="2020" name="G3 (Bethesda)">
        <title>Improved Reference Genome for Cyclotella cryptica CCMP332, a Model for Cell Wall Morphogenesis, Salinity Adaptation, and Lipid Production in Diatoms (Bacillariophyta).</title>
        <authorList>
            <person name="Roberts W.R."/>
            <person name="Downey K.M."/>
            <person name="Ruck E.C."/>
            <person name="Traller J.C."/>
            <person name="Alverson A.J."/>
        </authorList>
    </citation>
    <scope>NUCLEOTIDE SEQUENCE [LARGE SCALE GENOMIC DNA]</scope>
    <source>
        <strain evidence="8 9">CCMP332</strain>
    </source>
</reference>
<proteinExistence type="predicted"/>
<dbReference type="Pfam" id="PF08449">
    <property type="entry name" value="UAA"/>
    <property type="match status" value="1"/>
</dbReference>
<dbReference type="PANTHER" id="PTHR10778:SF8">
    <property type="entry name" value="ADENOSINE 3'-PHOSPHO 5'-PHOSPHOSULFATE TRANSPORTER 2"/>
    <property type="match status" value="1"/>
</dbReference>
<feature type="transmembrane region" description="Helical" evidence="7">
    <location>
        <begin position="642"/>
        <end position="660"/>
    </location>
</feature>
<evidence type="ECO:0000256" key="6">
    <source>
        <dbReference type="SAM" id="MobiDB-lite"/>
    </source>
</evidence>
<evidence type="ECO:0000256" key="1">
    <source>
        <dbReference type="ARBA" id="ARBA00004141"/>
    </source>
</evidence>
<organism evidence="8 9">
    <name type="scientific">Cyclotella cryptica</name>
    <dbReference type="NCBI Taxonomy" id="29204"/>
    <lineage>
        <taxon>Eukaryota</taxon>
        <taxon>Sar</taxon>
        <taxon>Stramenopiles</taxon>
        <taxon>Ochrophyta</taxon>
        <taxon>Bacillariophyta</taxon>
        <taxon>Coscinodiscophyceae</taxon>
        <taxon>Thalassiosirophycidae</taxon>
        <taxon>Stephanodiscales</taxon>
        <taxon>Stephanodiscaceae</taxon>
        <taxon>Cyclotella</taxon>
    </lineage>
</organism>
<accession>A0ABD3NT75</accession>
<feature type="compositionally biased region" description="Polar residues" evidence="6">
    <location>
        <begin position="161"/>
        <end position="171"/>
    </location>
</feature>
<feature type="transmembrane region" description="Helical" evidence="7">
    <location>
        <begin position="473"/>
        <end position="492"/>
    </location>
</feature>
<dbReference type="AlphaFoldDB" id="A0ABD3NT75"/>
<feature type="region of interest" description="Disordered" evidence="6">
    <location>
        <begin position="148"/>
        <end position="188"/>
    </location>
</feature>
<evidence type="ECO:0000256" key="5">
    <source>
        <dbReference type="ARBA" id="ARBA00023136"/>
    </source>
</evidence>
<evidence type="ECO:0000313" key="8">
    <source>
        <dbReference type="EMBL" id="KAL3779023.1"/>
    </source>
</evidence>
<evidence type="ECO:0008006" key="10">
    <source>
        <dbReference type="Google" id="ProtNLM"/>
    </source>
</evidence>
<keyword evidence="4 7" id="KW-1133">Transmembrane helix</keyword>